<dbReference type="EMBL" id="CP007536">
    <property type="protein sequence ID" value="AIC16600.1"/>
    <property type="molecule type" value="Genomic_DNA"/>
</dbReference>
<evidence type="ECO:0000313" key="2">
    <source>
        <dbReference type="Proteomes" id="UP000027093"/>
    </source>
</evidence>
<protein>
    <recommendedName>
        <fullName evidence="3">Roadblock/LAMTOR2 domain-containing protein</fullName>
    </recommendedName>
</protein>
<sequence length="122" mass="13527">MDFAKICDQVFALDDDIRYAGVIDDMGALVAGGMKKGIDSLTDQSNEELYLAQTALRKSMRQRFDNTLGKARFAYVERDRVSILTFYMNGHTLVVTLEPNLDSHTAMDIAKDTLDLLNGGSS</sequence>
<evidence type="ECO:0000313" key="1">
    <source>
        <dbReference type="EMBL" id="AIC16600.1"/>
    </source>
</evidence>
<dbReference type="OrthoDB" id="1734at2157"/>
<dbReference type="HOGENOM" id="CLU_128582_0_1_2"/>
<evidence type="ECO:0008006" key="3">
    <source>
        <dbReference type="Google" id="ProtNLM"/>
    </source>
</evidence>
<dbReference type="KEGG" id="nvn:NVIE_023410"/>
<dbReference type="Pfam" id="PF20364">
    <property type="entry name" value="DUF6659"/>
    <property type="match status" value="1"/>
</dbReference>
<reference evidence="1 2" key="1">
    <citation type="journal article" date="2014" name="Int. J. Syst. Evol. Microbiol.">
        <title>Nitrososphaera viennensis gen. nov., sp. nov., an aerobic and mesophilic, ammonia-oxidizing archaeon from soil and a member of the archaeal phylum Thaumarchaeota.</title>
        <authorList>
            <person name="Stieglmeier M."/>
            <person name="Klingl A."/>
            <person name="Alves R.J."/>
            <person name="Rittmann S.K."/>
            <person name="Melcher M."/>
            <person name="Leisch N."/>
            <person name="Schleper C."/>
        </authorList>
    </citation>
    <scope>NUCLEOTIDE SEQUENCE [LARGE SCALE GENOMIC DNA]</scope>
    <source>
        <strain evidence="1">EN76</strain>
    </source>
</reference>
<dbReference type="Proteomes" id="UP000027093">
    <property type="component" value="Chromosome"/>
</dbReference>
<name>A0A060HN49_9ARCH</name>
<gene>
    <name evidence="1" type="ORF">NVIE_023410</name>
</gene>
<dbReference type="AlphaFoldDB" id="A0A060HN49"/>
<organism evidence="1 2">
    <name type="scientific">Nitrososphaera viennensis EN76</name>
    <dbReference type="NCBI Taxonomy" id="926571"/>
    <lineage>
        <taxon>Archaea</taxon>
        <taxon>Nitrososphaerota</taxon>
        <taxon>Nitrososphaeria</taxon>
        <taxon>Nitrososphaerales</taxon>
        <taxon>Nitrososphaeraceae</taxon>
        <taxon>Nitrososphaera</taxon>
    </lineage>
</organism>
<accession>A0A060HN49</accession>
<proteinExistence type="predicted"/>
<dbReference type="InterPro" id="IPR046600">
    <property type="entry name" value="DUF6659"/>
</dbReference>
<dbReference type="STRING" id="926571.NVIE_023410"/>
<dbReference type="GeneID" id="74947577"/>
<dbReference type="RefSeq" id="WP_075055327.1">
    <property type="nucleotide sequence ID" value="NZ_CP007536.1"/>
</dbReference>
<keyword evidence="2" id="KW-1185">Reference proteome</keyword>